<keyword evidence="1" id="KW-0812">Transmembrane</keyword>
<dbReference type="OrthoDB" id="283083at2"/>
<keyword evidence="1" id="KW-0472">Membrane</keyword>
<dbReference type="Pfam" id="PF14316">
    <property type="entry name" value="DUF4381"/>
    <property type="match status" value="1"/>
</dbReference>
<dbReference type="EMBL" id="CXWC01000014">
    <property type="protein sequence ID" value="CTQ78033.1"/>
    <property type="molecule type" value="Genomic_DNA"/>
</dbReference>
<dbReference type="Proteomes" id="UP000049983">
    <property type="component" value="Unassembled WGS sequence"/>
</dbReference>
<keyword evidence="3" id="KW-1185">Reference proteome</keyword>
<dbReference type="RefSeq" id="WP_055120703.1">
    <property type="nucleotide sequence ID" value="NZ_CXWA01000010.1"/>
</dbReference>
<keyword evidence="1" id="KW-1133">Transmembrane helix</keyword>
<dbReference type="InterPro" id="IPR025489">
    <property type="entry name" value="DUF4381"/>
</dbReference>
<evidence type="ECO:0000313" key="3">
    <source>
        <dbReference type="Proteomes" id="UP000049983"/>
    </source>
</evidence>
<dbReference type="GeneID" id="97672669"/>
<sequence>MKEEWKGLSLTELIALLEPVPEPDSVSMLPQTAGWIWLGLLLLAVTVFLVHRIWRHRQKNAYRREALSELALCRNDPAAMGLLLRRTALAAYPRATVASLFGKEWLRFLDSTYGGEGFSTGPGQVLSMGPYQHTPADTTVASLVEEWIKQHRIEGFDV</sequence>
<evidence type="ECO:0008006" key="4">
    <source>
        <dbReference type="Google" id="ProtNLM"/>
    </source>
</evidence>
<gene>
    <name evidence="2" type="ORF">LA5096_05417</name>
</gene>
<accession>A0A0M7AZY2</accession>
<reference evidence="3" key="1">
    <citation type="submission" date="2015-07" db="EMBL/GenBank/DDBJ databases">
        <authorList>
            <person name="Rodrigo-Torres Lidia"/>
            <person name="Arahal R.David."/>
        </authorList>
    </citation>
    <scope>NUCLEOTIDE SEQUENCE [LARGE SCALE GENOMIC DNA]</scope>
    <source>
        <strain evidence="3">CECT 5096</strain>
    </source>
</reference>
<feature type="transmembrane region" description="Helical" evidence="1">
    <location>
        <begin position="35"/>
        <end position="54"/>
    </location>
</feature>
<protein>
    <recommendedName>
        <fullName evidence="4">DUF4381 domain-containing protein</fullName>
    </recommendedName>
</protein>
<organism evidence="2 3">
    <name type="scientific">Roseibium album</name>
    <dbReference type="NCBI Taxonomy" id="311410"/>
    <lineage>
        <taxon>Bacteria</taxon>
        <taxon>Pseudomonadati</taxon>
        <taxon>Pseudomonadota</taxon>
        <taxon>Alphaproteobacteria</taxon>
        <taxon>Hyphomicrobiales</taxon>
        <taxon>Stappiaceae</taxon>
        <taxon>Roseibium</taxon>
    </lineage>
</organism>
<proteinExistence type="predicted"/>
<name>A0A0M7AZY2_9HYPH</name>
<dbReference type="AlphaFoldDB" id="A0A0M7AZY2"/>
<dbReference type="STRING" id="311410.LA5095_05399"/>
<evidence type="ECO:0000256" key="1">
    <source>
        <dbReference type="SAM" id="Phobius"/>
    </source>
</evidence>
<evidence type="ECO:0000313" key="2">
    <source>
        <dbReference type="EMBL" id="CTQ78033.1"/>
    </source>
</evidence>